<accession>A0AAI8ESE6</accession>
<dbReference type="PANTHER" id="PTHR34218:SF4">
    <property type="entry name" value="ACYL-HOMOSERINE LACTONE ACYLASE QUIP"/>
    <property type="match status" value="1"/>
</dbReference>
<name>A0AAI8ESE6_XANAC</name>
<protein>
    <submittedName>
        <fullName evidence="2">Penicillin acylase II</fullName>
    </submittedName>
</protein>
<dbReference type="GO" id="GO:0016787">
    <property type="term" value="F:hydrolase activity"/>
    <property type="evidence" value="ECO:0007669"/>
    <property type="project" value="InterPro"/>
</dbReference>
<evidence type="ECO:0000313" key="3">
    <source>
        <dbReference type="Proteomes" id="UP000000576"/>
    </source>
</evidence>
<dbReference type="Proteomes" id="UP000000576">
    <property type="component" value="Chromosome"/>
</dbReference>
<evidence type="ECO:0000256" key="1">
    <source>
        <dbReference type="ARBA" id="ARBA00038735"/>
    </source>
</evidence>
<sequence length="229" mass="25087">MVEHSKDPALQQIAHATRHWDGRASTDSASYRIVRQFRSKTIEAVEAGLLAPAKAALGAEFLPPRRAQLEGIVWPLLQQRPAHLLSPAVASWEQLLDDAARSAQSDLIAEDAQSEPRGQHTWGQRNTAAICHPIARALPALAKRWLCMPSDQLPGDRDMPRVQGPAFGASERMVVSPGHEQDGIVHMPGGQSGHPLSPFWGAGHDDWVHGRPTPFLPTATRYTLQSRPQ</sequence>
<dbReference type="Pfam" id="PF01804">
    <property type="entry name" value="Penicil_amidase"/>
    <property type="match status" value="1"/>
</dbReference>
<dbReference type="KEGG" id="xac:XAC1436"/>
<dbReference type="PANTHER" id="PTHR34218">
    <property type="entry name" value="PEPTIDASE S45 PENICILLIN AMIDASE"/>
    <property type="match status" value="1"/>
</dbReference>
<dbReference type="SUPFAM" id="SSF56235">
    <property type="entry name" value="N-terminal nucleophile aminohydrolases (Ntn hydrolases)"/>
    <property type="match status" value="1"/>
</dbReference>
<organism evidence="2 3">
    <name type="scientific">Xanthomonas axonopodis pv. citri (strain 306)</name>
    <dbReference type="NCBI Taxonomy" id="190486"/>
    <lineage>
        <taxon>Bacteria</taxon>
        <taxon>Pseudomonadati</taxon>
        <taxon>Pseudomonadota</taxon>
        <taxon>Gammaproteobacteria</taxon>
        <taxon>Lysobacterales</taxon>
        <taxon>Lysobacteraceae</taxon>
        <taxon>Xanthomonas</taxon>
    </lineage>
</organism>
<comment type="subunit">
    <text evidence="1">Heterodimer of an alpha subunit and a beta subunit processed from the same precursor.</text>
</comment>
<reference evidence="2 3" key="1">
    <citation type="journal article" date="2002" name="Nature">
        <title>Comparison of the genomes of two Xanthomonas pathogens with differing host specificities.</title>
        <authorList>
            <person name="da Silva A.C."/>
            <person name="Ferro J.A."/>
            <person name="Reinach F.C."/>
            <person name="Farah C.S."/>
            <person name="Furlan L.R."/>
            <person name="Quaggio R.B."/>
            <person name="Monteiro-Vitorello C.B."/>
            <person name="Van Sluys M.A."/>
            <person name="Almeida N.F."/>
            <person name="Alves L.M."/>
            <person name="do Amaral A.M."/>
            <person name="Bertolini M.C."/>
            <person name="Camargo L.E."/>
            <person name="Camarotte G."/>
            <person name="Cannavan F."/>
            <person name="Cardozo J."/>
            <person name="Chambergo F."/>
            <person name="Ciapina L.P."/>
            <person name="Cicarelli R.M."/>
            <person name="Coutinho L.L."/>
            <person name="Cursino-Santos J.R."/>
            <person name="El-Dorry H."/>
            <person name="Faria J.B."/>
            <person name="Ferreira A.J."/>
            <person name="Ferreira R.C."/>
            <person name="Ferro M.I."/>
            <person name="Formighieri E.F."/>
            <person name="Franco M.C."/>
            <person name="Greggio C.C."/>
            <person name="Gruber A."/>
            <person name="Katsuyama A.M."/>
            <person name="Kishi L.T."/>
            <person name="Leite R.P."/>
            <person name="Lemos E.G."/>
            <person name="Lemos M.V."/>
            <person name="Locali E.C."/>
            <person name="Machado M.A."/>
            <person name="Madeira A.M."/>
            <person name="Martinez-Rossi N.M."/>
            <person name="Martins E.C."/>
            <person name="Meidanis J."/>
            <person name="Menck C.F."/>
            <person name="Miyaki C.Y."/>
            <person name="Moon D.H."/>
            <person name="Moreira L.M."/>
            <person name="Novo M.T."/>
            <person name="Okura V.K."/>
            <person name="Oliveira M.C."/>
            <person name="Oliveira V.R."/>
            <person name="Pereira H.A."/>
            <person name="Rossi A."/>
            <person name="Sena J.A."/>
            <person name="Silva C."/>
            <person name="de Souza R.F."/>
            <person name="Spinola L.A."/>
            <person name="Takita M.A."/>
            <person name="Tamura R.E."/>
            <person name="Teixeira E.C."/>
            <person name="Tezza R.I."/>
            <person name="Trindade dos Santos M."/>
            <person name="Truffi D."/>
            <person name="Tsai S.M."/>
            <person name="White F.F."/>
            <person name="Setubal J.C."/>
            <person name="Kitajima J.P."/>
        </authorList>
    </citation>
    <scope>NUCLEOTIDE SEQUENCE [LARGE SCALE GENOMIC DNA]</scope>
    <source>
        <strain evidence="2 3">306</strain>
    </source>
</reference>
<dbReference type="AlphaFoldDB" id="A0AAI8ESE6"/>
<dbReference type="InterPro" id="IPR029055">
    <property type="entry name" value="Ntn_hydrolases_N"/>
</dbReference>
<gene>
    <name evidence="2" type="primary">acyII</name>
    <name evidence="2" type="ordered locus">XAC1436</name>
</gene>
<dbReference type="Gene3D" id="1.10.1400.10">
    <property type="match status" value="1"/>
</dbReference>
<dbReference type="Gene3D" id="3.60.20.10">
    <property type="entry name" value="Glutamine Phosphoribosylpyrophosphate, subunit 1, domain 1"/>
    <property type="match status" value="1"/>
</dbReference>
<dbReference type="EMBL" id="AE008923">
    <property type="protein sequence ID" value="AAM36307.1"/>
    <property type="molecule type" value="Genomic_DNA"/>
</dbReference>
<evidence type="ECO:0000313" key="2">
    <source>
        <dbReference type="EMBL" id="AAM36307.1"/>
    </source>
</evidence>
<dbReference type="InterPro" id="IPR043147">
    <property type="entry name" value="Penicillin_amidase_A-knob"/>
</dbReference>
<dbReference type="GO" id="GO:0017000">
    <property type="term" value="P:antibiotic biosynthetic process"/>
    <property type="evidence" value="ECO:0007669"/>
    <property type="project" value="InterPro"/>
</dbReference>
<dbReference type="InterPro" id="IPR002692">
    <property type="entry name" value="S45"/>
</dbReference>
<proteinExistence type="predicted"/>